<dbReference type="SFLD" id="SFLDG01129">
    <property type="entry name" value="C1.5:_HAD__Beta-PGM__Phosphata"/>
    <property type="match status" value="1"/>
</dbReference>
<dbReference type="AlphaFoldDB" id="A0A1P8WJS6"/>
<dbReference type="InterPro" id="IPR036412">
    <property type="entry name" value="HAD-like_sf"/>
</dbReference>
<dbReference type="Gene3D" id="1.10.150.240">
    <property type="entry name" value="Putative phosphatase, domain 2"/>
    <property type="match status" value="1"/>
</dbReference>
<organism evidence="5 6">
    <name type="scientific">Fuerstiella marisgermanici</name>
    <dbReference type="NCBI Taxonomy" id="1891926"/>
    <lineage>
        <taxon>Bacteria</taxon>
        <taxon>Pseudomonadati</taxon>
        <taxon>Planctomycetota</taxon>
        <taxon>Planctomycetia</taxon>
        <taxon>Planctomycetales</taxon>
        <taxon>Planctomycetaceae</taxon>
        <taxon>Fuerstiella</taxon>
    </lineage>
</organism>
<dbReference type="NCBIfam" id="TIGR01509">
    <property type="entry name" value="HAD-SF-IA-v3"/>
    <property type="match status" value="1"/>
</dbReference>
<keyword evidence="4" id="KW-0460">Magnesium</keyword>
<dbReference type="InterPro" id="IPR051600">
    <property type="entry name" value="Beta-PGM-like"/>
</dbReference>
<dbReference type="InterPro" id="IPR023198">
    <property type="entry name" value="PGP-like_dom2"/>
</dbReference>
<dbReference type="KEGG" id="fmr:Fuma_03933"/>
<comment type="similarity">
    <text evidence="2">Belongs to the HAD-like hydrolase superfamily. CbbY/CbbZ/Gph/YieH family.</text>
</comment>
<dbReference type="InterPro" id="IPR006439">
    <property type="entry name" value="HAD-SF_hydro_IA"/>
</dbReference>
<dbReference type="PANTHER" id="PTHR46193">
    <property type="entry name" value="6-PHOSPHOGLUCONATE PHOSPHATASE"/>
    <property type="match status" value="1"/>
</dbReference>
<dbReference type="GO" id="GO:0046872">
    <property type="term" value="F:metal ion binding"/>
    <property type="evidence" value="ECO:0007669"/>
    <property type="project" value="UniProtKB-KW"/>
</dbReference>
<dbReference type="Gene3D" id="3.40.50.1000">
    <property type="entry name" value="HAD superfamily/HAD-like"/>
    <property type="match status" value="1"/>
</dbReference>
<dbReference type="EMBL" id="CP017641">
    <property type="protein sequence ID" value="APZ94307.1"/>
    <property type="molecule type" value="Genomic_DNA"/>
</dbReference>
<keyword evidence="5" id="KW-0378">Hydrolase</keyword>
<dbReference type="SUPFAM" id="SSF56784">
    <property type="entry name" value="HAD-like"/>
    <property type="match status" value="1"/>
</dbReference>
<evidence type="ECO:0000313" key="6">
    <source>
        <dbReference type="Proteomes" id="UP000187735"/>
    </source>
</evidence>
<dbReference type="InterPro" id="IPR023214">
    <property type="entry name" value="HAD_sf"/>
</dbReference>
<dbReference type="CDD" id="cd07526">
    <property type="entry name" value="HAD_BPGM_like"/>
    <property type="match status" value="1"/>
</dbReference>
<dbReference type="Proteomes" id="UP000187735">
    <property type="component" value="Chromosome"/>
</dbReference>
<dbReference type="PANTHER" id="PTHR46193:SF10">
    <property type="entry name" value="6-PHOSPHOGLUCONATE PHOSPHATASE"/>
    <property type="match status" value="1"/>
</dbReference>
<accession>A0A1P8WJS6</accession>
<reference evidence="5 6" key="1">
    <citation type="journal article" date="2016" name="Front. Microbiol.">
        <title>Fuerstia marisgermanicae gen. nov., sp. nov., an Unusual Member of the Phylum Planctomycetes from the German Wadden Sea.</title>
        <authorList>
            <person name="Kohn T."/>
            <person name="Heuer A."/>
            <person name="Jogler M."/>
            <person name="Vollmers J."/>
            <person name="Boedeker C."/>
            <person name="Bunk B."/>
            <person name="Rast P."/>
            <person name="Borchert D."/>
            <person name="Glockner I."/>
            <person name="Freese H.M."/>
            <person name="Klenk H.P."/>
            <person name="Overmann J."/>
            <person name="Kaster A.K."/>
            <person name="Rohde M."/>
            <person name="Wiegand S."/>
            <person name="Jogler C."/>
        </authorList>
    </citation>
    <scope>NUCLEOTIDE SEQUENCE [LARGE SCALE GENOMIC DNA]</scope>
    <source>
        <strain evidence="5 6">NH11</strain>
    </source>
</reference>
<dbReference type="EC" id="3.1.3.-" evidence="5"/>
<dbReference type="InterPro" id="IPR041492">
    <property type="entry name" value="HAD_2"/>
</dbReference>
<proteinExistence type="inferred from homology"/>
<keyword evidence="6" id="KW-1185">Reference proteome</keyword>
<dbReference type="GO" id="GO:0016787">
    <property type="term" value="F:hydrolase activity"/>
    <property type="evidence" value="ECO:0007669"/>
    <property type="project" value="UniProtKB-KW"/>
</dbReference>
<evidence type="ECO:0000256" key="2">
    <source>
        <dbReference type="ARBA" id="ARBA00006171"/>
    </source>
</evidence>
<evidence type="ECO:0000313" key="5">
    <source>
        <dbReference type="EMBL" id="APZ94307.1"/>
    </source>
</evidence>
<dbReference type="Pfam" id="PF13419">
    <property type="entry name" value="HAD_2"/>
    <property type="match status" value="1"/>
</dbReference>
<dbReference type="SFLD" id="SFLDS00003">
    <property type="entry name" value="Haloacid_Dehalogenase"/>
    <property type="match status" value="1"/>
</dbReference>
<evidence type="ECO:0000256" key="4">
    <source>
        <dbReference type="ARBA" id="ARBA00022842"/>
    </source>
</evidence>
<sequence length="246" mass="27082">MVTIPSPSHKFSIADRTDQVNREPEIRAVIFDCDGTLVDSETLSLSVLVEFVAEHGVQISHQEAMEQYAGNELAVVLRDIEGRLGRSLPDDFLDNFRNRQIDRLKLHLKPSDGADELLSSLQVPFCVASNAPVSKVNVCLKATRLDHHFQPTTIFSAYEIEKWKPAPDLFLKAAASMNVAPEHCAVVEDSHFGVRAGLAAGMQVFAYRLHATHDLDARTFQSITHLSELSQYAPAGGWRGGSMSGV</sequence>
<protein>
    <submittedName>
        <fullName evidence="5">6-phosphogluconate phosphatase</fullName>
        <ecNumber evidence="5">3.1.3.-</ecNumber>
    </submittedName>
</protein>
<keyword evidence="3" id="KW-0479">Metal-binding</keyword>
<comment type="cofactor">
    <cofactor evidence="1">
        <name>Mg(2+)</name>
        <dbReference type="ChEBI" id="CHEBI:18420"/>
    </cofactor>
</comment>
<dbReference type="STRING" id="1891926.Fuma_03933"/>
<name>A0A1P8WJS6_9PLAN</name>
<evidence type="ECO:0000256" key="1">
    <source>
        <dbReference type="ARBA" id="ARBA00001946"/>
    </source>
</evidence>
<gene>
    <name evidence="5" type="primary">yieH</name>
    <name evidence="5" type="ORF">Fuma_03933</name>
</gene>
<evidence type="ECO:0000256" key="3">
    <source>
        <dbReference type="ARBA" id="ARBA00022723"/>
    </source>
</evidence>